<dbReference type="PANTHER" id="PTHR42535:SF2">
    <property type="entry name" value="CHROMOSOME UNDETERMINED SCAFFOLD_146, WHOLE GENOME SHOTGUN SEQUENCE"/>
    <property type="match status" value="1"/>
</dbReference>
<dbReference type="OrthoDB" id="2582440at2"/>
<dbReference type="EMBL" id="FZNT01000002">
    <property type="protein sequence ID" value="SNR41262.1"/>
    <property type="molecule type" value="Genomic_DNA"/>
</dbReference>
<keyword evidence="2" id="KW-1015">Disulfide bond</keyword>
<dbReference type="SUPFAM" id="SSF49899">
    <property type="entry name" value="Concanavalin A-like lectins/glucanases"/>
    <property type="match status" value="1"/>
</dbReference>
<evidence type="ECO:0000313" key="6">
    <source>
        <dbReference type="EMBL" id="SNR41262.1"/>
    </source>
</evidence>
<feature type="compositionally biased region" description="Polar residues" evidence="3">
    <location>
        <begin position="308"/>
        <end position="318"/>
    </location>
</feature>
<name>A0A238W3X3_9FLAO</name>
<dbReference type="GO" id="GO:0005975">
    <property type="term" value="P:carbohydrate metabolic process"/>
    <property type="evidence" value="ECO:0007669"/>
    <property type="project" value="UniProtKB-ARBA"/>
</dbReference>
<evidence type="ECO:0000256" key="4">
    <source>
        <dbReference type="SAM" id="SignalP"/>
    </source>
</evidence>
<evidence type="ECO:0000259" key="5">
    <source>
        <dbReference type="SMART" id="SM00560"/>
    </source>
</evidence>
<feature type="region of interest" description="Disordered" evidence="3">
    <location>
        <begin position="294"/>
        <end position="318"/>
    </location>
</feature>
<protein>
    <submittedName>
        <fullName evidence="6">Por secretion system C-terminal sorting domain-containing protein</fullName>
    </submittedName>
</protein>
<dbReference type="NCBIfam" id="TIGR04183">
    <property type="entry name" value="Por_Secre_tail"/>
    <property type="match status" value="1"/>
</dbReference>
<feature type="domain" description="LamG-like jellyroll fold" evidence="5">
    <location>
        <begin position="776"/>
        <end position="906"/>
    </location>
</feature>
<keyword evidence="7" id="KW-1185">Reference proteome</keyword>
<evidence type="ECO:0000256" key="1">
    <source>
        <dbReference type="ARBA" id="ARBA00022729"/>
    </source>
</evidence>
<dbReference type="RefSeq" id="WP_089380585.1">
    <property type="nucleotide sequence ID" value="NZ_FZNT01000002.1"/>
</dbReference>
<dbReference type="Pfam" id="PF26628">
    <property type="entry name" value="DUF8202"/>
    <property type="match status" value="1"/>
</dbReference>
<dbReference type="InterPro" id="IPR026444">
    <property type="entry name" value="Secre_tail"/>
</dbReference>
<sequence>MGLFNNALKCFNVKLIALLLFVAFTGNAQVMQVNILGGAEVASGTTISITAGNSITFRITNTRSNCGTLKVEDIILSDQANFSVSHKKLSYKVKSSACKNGNKYLDFTVTNTSGGCVASTNITIENNKDTPDFSFTVAINSSPTIYVLGGSPWADINHGDTATSPTNGTYFGVVEEGNTVTRRYFIANIGSCDLDITSLSSSNPDFIVSSPYTIPYVGIPSYYYIVIDVAFAVDNLTPAGTNTSIISVGNTDNTTFTFTVSGEVFDFNIPGPGGITADFRLWLKTTRGITKDGSDKVSEWKDLGTNPKHATQPTSSNQPTYIDSIASNINFNPVIKFENDGGSLEQYLYNDTNGFYSQDMFVVMIPNETMTNTSSRNTIFAGVSKKDINDNTFDVDDITGVGFGDYTIRSSTEVLTYAQDVDTSVGVFNSIVETGSTYSSTIPGVLNVRNNAAATGQEILFKSNVLTTVTAYDDIAYSNVGYVDGSLWQGTPYWIGRNHGIQGSLNGSIAEVMTFAERLSDTNRQKVESYLAIKYGVTLGVSTQAQKNYVNSFDTAIWDISSNSDFNYHVAGIGRDDGSDLNQKQSKSINNTNEVTIGLGGLFTTNTVNPNEFKKDGDFLVWGCNNGAFTGSNTNTVTIATGLTTNLTRIDRKWKIVESNEDVDGEVGNIYMGIPATAFSSFTKNATEEYVLIVADNENFANEDIIDVIPLKINIDAAGNPILDKEGNQVYNTWYDFHDTKFFTFGKATQLTGNKSVSLSSGDFLVGEYNLNLSEDAFTISVWVKSPPNASTRAILAKGNKMQLRLNSTNNIEVLVDEVDDNSPSFVSNMALDSKWHQLTFVYNSGTIFLYVDGILDHSVQNIIHPSPNYNRFTVGGVYIDKNTINHPFIGEIDEVYVWDHGLTQEQIRSLMNQELERFNSGGIVYATGKFLPQGASSNEVTTIPWSDLRAYYDFNSFYGSTVEGLTNDRYFLRLNYLTKAKSIVDSQTAPLPYISAEEGPWDSPATWVNGTENILPNSLGLDGSTYIDWNIVYLEHNINSGDRDIKVLGLIVPQNVQFTIADPVVTDPIELNDGQGLTITHYLELDGVIDLVGESQLVQSEGSVLDEDSGGYIERDQQGTANSFNYNYWSSSVSVVGGNIATLGTGVESTNTGASVSEFLLDGTNSTSSLTVDFGGAHTYADGSYTGAKRISTYWLYKFWGASEDYNAWSPINENNTLLPGEGFTMKGTSGNVTIATNQNYVFKGRPNNGGITLAISEGQERLIGNPYPSAIDADEFILDNIKTDQTFIDASGEEKTGRRTENVFNGALYFWHHFGEQDSHNLKEYVGGYATYTLLGGTEAYSTDDLINNATPLVGGGKVPERYIPANQGFFVSAYLPSTIVGTTTTVDGGTIMFKNSQRVFERERFTGTNDGSLFFKTSKKSTIIKQEKMDKRSKIRLKFNSPKGYNRQLLLGLDVNATNNFDLGYDAPIADIGSEDLFWVFNEAKFVIQAVNNFNNEQELALGLITKSDGVASIEVESLENIAEGIEIYIKDNLLDEIHQINSKPFEINLLKGEYLDRFYLIFKSKKVSKEENGIEEAIKEEEATLIQDVQLYMNNTSAKLQISRNTEVKIIEIQAFNNLGQLMSAWNKGFDTFEFSLPFNKESGVYFIQIKTNIGLINKKVIVK</sequence>
<dbReference type="Gene3D" id="2.60.120.200">
    <property type="match status" value="1"/>
</dbReference>
<dbReference type="InterPro" id="IPR006558">
    <property type="entry name" value="LamG-like"/>
</dbReference>
<dbReference type="Proteomes" id="UP000198384">
    <property type="component" value="Unassembled WGS sequence"/>
</dbReference>
<evidence type="ECO:0000256" key="2">
    <source>
        <dbReference type="ARBA" id="ARBA00023157"/>
    </source>
</evidence>
<dbReference type="Pfam" id="PF13385">
    <property type="entry name" value="Laminin_G_3"/>
    <property type="match status" value="1"/>
</dbReference>
<reference evidence="6 7" key="1">
    <citation type="submission" date="2017-06" db="EMBL/GenBank/DDBJ databases">
        <authorList>
            <person name="Kim H.J."/>
            <person name="Triplett B.A."/>
        </authorList>
    </citation>
    <scope>NUCLEOTIDE SEQUENCE [LARGE SCALE GENOMIC DNA]</scope>
    <source>
        <strain evidence="6 7">DSM 29150</strain>
    </source>
</reference>
<evidence type="ECO:0000256" key="3">
    <source>
        <dbReference type="SAM" id="MobiDB-lite"/>
    </source>
</evidence>
<keyword evidence="1 4" id="KW-0732">Signal</keyword>
<feature type="signal peptide" evidence="4">
    <location>
        <begin position="1"/>
        <end position="28"/>
    </location>
</feature>
<dbReference type="InterPro" id="IPR058515">
    <property type="entry name" value="DUF8202"/>
</dbReference>
<dbReference type="InterPro" id="IPR013320">
    <property type="entry name" value="ConA-like_dom_sf"/>
</dbReference>
<dbReference type="GO" id="GO:0004553">
    <property type="term" value="F:hydrolase activity, hydrolyzing O-glycosyl compounds"/>
    <property type="evidence" value="ECO:0007669"/>
    <property type="project" value="UniProtKB-ARBA"/>
</dbReference>
<dbReference type="PANTHER" id="PTHR42535">
    <property type="entry name" value="OOKINETE PROTEIN, PUTATIVE-RELATED"/>
    <property type="match status" value="1"/>
</dbReference>
<dbReference type="SMART" id="SM00560">
    <property type="entry name" value="LamGL"/>
    <property type="match status" value="1"/>
</dbReference>
<organism evidence="6 7">
    <name type="scientific">Lutibacter agarilyticus</name>
    <dbReference type="NCBI Taxonomy" id="1109740"/>
    <lineage>
        <taxon>Bacteria</taxon>
        <taxon>Pseudomonadati</taxon>
        <taxon>Bacteroidota</taxon>
        <taxon>Flavobacteriia</taxon>
        <taxon>Flavobacteriales</taxon>
        <taxon>Flavobacteriaceae</taxon>
        <taxon>Lutibacter</taxon>
    </lineage>
</organism>
<gene>
    <name evidence="6" type="ORF">SAMN06265371_102406</name>
</gene>
<feature type="chain" id="PRO_5012037159" evidence="4">
    <location>
        <begin position="29"/>
        <end position="1668"/>
    </location>
</feature>
<accession>A0A238W3X3</accession>
<evidence type="ECO:0000313" key="7">
    <source>
        <dbReference type="Proteomes" id="UP000198384"/>
    </source>
</evidence>
<proteinExistence type="predicted"/>